<dbReference type="Pfam" id="PF26021">
    <property type="entry name" value="Ferritin_C144_05"/>
    <property type="match status" value="1"/>
</dbReference>
<feature type="region of interest" description="Disordered" evidence="8">
    <location>
        <begin position="1153"/>
        <end position="1181"/>
    </location>
</feature>
<keyword evidence="13" id="KW-1185">Reference proteome</keyword>
<evidence type="ECO:0000256" key="3">
    <source>
        <dbReference type="ARBA" id="ARBA00022771"/>
    </source>
</evidence>
<dbReference type="Gene3D" id="3.30.40.10">
    <property type="entry name" value="Zinc/RING finger domain, C3HC4 (zinc finger)"/>
    <property type="match status" value="1"/>
</dbReference>
<dbReference type="FunFam" id="3.40.50.10810:FF:000059">
    <property type="entry name" value="SNF2 family helicase/ATPase, putative"/>
    <property type="match status" value="1"/>
</dbReference>
<dbReference type="PROSITE" id="PS51194">
    <property type="entry name" value="HELICASE_CTER"/>
    <property type="match status" value="1"/>
</dbReference>
<evidence type="ECO:0000256" key="8">
    <source>
        <dbReference type="SAM" id="MobiDB-lite"/>
    </source>
</evidence>
<gene>
    <name evidence="12" type="ORF">CDV56_107169</name>
</gene>
<dbReference type="InterPro" id="IPR013083">
    <property type="entry name" value="Znf_RING/FYVE/PHD"/>
</dbReference>
<dbReference type="GO" id="GO:0006974">
    <property type="term" value="P:DNA damage response"/>
    <property type="evidence" value="ECO:0007669"/>
    <property type="project" value="TreeGrafter"/>
</dbReference>
<dbReference type="InterPro" id="IPR038718">
    <property type="entry name" value="SNF2-like_sf"/>
</dbReference>
<dbReference type="FunFam" id="3.40.50.300:FF:001870">
    <property type="entry name" value="SNF2 family helicase/ATPase, putative"/>
    <property type="match status" value="1"/>
</dbReference>
<dbReference type="GeneID" id="38129143"/>
<dbReference type="InterPro" id="IPR001650">
    <property type="entry name" value="Helicase_C-like"/>
</dbReference>
<feature type="domain" description="Helicase C-terminal" evidence="11">
    <location>
        <begin position="1656"/>
        <end position="1813"/>
    </location>
</feature>
<evidence type="ECO:0000256" key="5">
    <source>
        <dbReference type="ARBA" id="ARBA00022833"/>
    </source>
</evidence>
<dbReference type="GO" id="GO:0008270">
    <property type="term" value="F:zinc ion binding"/>
    <property type="evidence" value="ECO:0007669"/>
    <property type="project" value="UniProtKB-KW"/>
</dbReference>
<dbReference type="SUPFAM" id="SSF57850">
    <property type="entry name" value="RING/U-box"/>
    <property type="match status" value="1"/>
</dbReference>
<accession>A0A397HL13</accession>
<dbReference type="Gene3D" id="3.40.50.300">
    <property type="entry name" value="P-loop containing nucleotide triphosphate hydrolases"/>
    <property type="match status" value="1"/>
</dbReference>
<dbReference type="SMART" id="SM00487">
    <property type="entry name" value="DEXDc"/>
    <property type="match status" value="1"/>
</dbReference>
<dbReference type="InterPro" id="IPR017907">
    <property type="entry name" value="Znf_RING_CS"/>
</dbReference>
<feature type="domain" description="RING-type" evidence="9">
    <location>
        <begin position="1553"/>
        <end position="1591"/>
    </location>
</feature>
<dbReference type="GO" id="GO:0016787">
    <property type="term" value="F:hydrolase activity"/>
    <property type="evidence" value="ECO:0007669"/>
    <property type="project" value="UniProtKB-KW"/>
</dbReference>
<organism evidence="12 13">
    <name type="scientific">Aspergillus thermomutatus</name>
    <name type="common">Neosartorya pseudofischeri</name>
    <dbReference type="NCBI Taxonomy" id="41047"/>
    <lineage>
        <taxon>Eukaryota</taxon>
        <taxon>Fungi</taxon>
        <taxon>Dikarya</taxon>
        <taxon>Ascomycota</taxon>
        <taxon>Pezizomycotina</taxon>
        <taxon>Eurotiomycetes</taxon>
        <taxon>Eurotiomycetidae</taxon>
        <taxon>Eurotiales</taxon>
        <taxon>Aspergillaceae</taxon>
        <taxon>Aspergillus</taxon>
        <taxon>Aspergillus subgen. Fumigati</taxon>
    </lineage>
</organism>
<proteinExistence type="predicted"/>
<keyword evidence="5" id="KW-0862">Zinc</keyword>
<keyword evidence="4" id="KW-0378">Hydrolase</keyword>
<dbReference type="Gene3D" id="3.40.50.10810">
    <property type="entry name" value="Tandem AAA-ATPase domain"/>
    <property type="match status" value="1"/>
</dbReference>
<evidence type="ECO:0008006" key="14">
    <source>
        <dbReference type="Google" id="ProtNLM"/>
    </source>
</evidence>
<dbReference type="VEuPathDB" id="FungiDB:CDV56_107169"/>
<feature type="compositionally biased region" description="Polar residues" evidence="8">
    <location>
        <begin position="1154"/>
        <end position="1164"/>
    </location>
</feature>
<dbReference type="InterPro" id="IPR059033">
    <property type="entry name" value="C144_05_dom"/>
</dbReference>
<dbReference type="GO" id="GO:0005634">
    <property type="term" value="C:nucleus"/>
    <property type="evidence" value="ECO:0007669"/>
    <property type="project" value="TreeGrafter"/>
</dbReference>
<dbReference type="PANTHER" id="PTHR45865:SF1">
    <property type="entry name" value="E3 UBIQUITIN-PROTEIN LIGASE SHPRH"/>
    <property type="match status" value="1"/>
</dbReference>
<dbReference type="Pfam" id="PF00097">
    <property type="entry name" value="zf-C3HC4"/>
    <property type="match status" value="1"/>
</dbReference>
<evidence type="ECO:0000256" key="2">
    <source>
        <dbReference type="ARBA" id="ARBA00022741"/>
    </source>
</evidence>
<dbReference type="GO" id="GO:0005524">
    <property type="term" value="F:ATP binding"/>
    <property type="evidence" value="ECO:0007669"/>
    <property type="project" value="InterPro"/>
</dbReference>
<dbReference type="Pfam" id="PF25156">
    <property type="entry name" value="PNGase_A_C"/>
    <property type="match status" value="1"/>
</dbReference>
<sequence length="1887" mass="212604">MYLGDAEVFRTSTAEPTTNGIVWTYIKEMSQYNALWKERQKLIFDLGNLISDVYTGSFNVTLAAVFSQRGTIRTADMVLPISAGKSASNASSAFIVPSDNVEIAYKFPSNTARAVVSISACGQSTEEFWWSNVFSPDTESFINTVGELYGYSPFREIQLYIDGLLAGVIWPFPIIFTGGVSPGFWRPIVGIDAFDLRQPEIDISPFLPLLTDGREHSFEIKIVGLEIQANGTARLSDTVGSYWVATGNIFLYLEGNASYSRTDQSEKEPQITAPTPQFTITRLLTKDETGVNDTLSYSVVAERTLSITSTQFSWNQSLKYSNLGLLNQQGLSQANRQLTSGRILAAEIGVNGSTDDLTFEYPLFVNTTYGITDTGLTINAQMNRGLDIAATGVTGISTYTLTSGPSRLHTRQWGSAFYHSVTGRVPDSLASAFAQSGQLESDGPPSKRRKLTSAPQSLRDVNGASENGVPNGYIALARFDLNLKFARANPLLEGHIDDPFRPLRRLPVVLQTARNSRHLAGSPPESTFYDCFELEIATLPERETVYGESSTSPQLLEFGKYLESAHRLVCADRYHKKVPTACYQCTLHCLKDRKSFRLETIILWRDSLDIIDEKLLNAGALETFAKYVLQRDTEKVSDHACNLYNKWRNVGFASRAIWSPRDFYDNVHVPQDTPESSAEIESDLIHCQLYPFQRRAVRWLLEREGVELQKNGQVIPLENKSVGELPASFEKLTDAEGKTYYVSLLFMTVTSDLSNWYAPADYLKGGILAEEMGLGKTVEMISLICLHRRFLHPAMDLDIDGMRQSGATLIITPPAILQQWMQEIQLHAPALHVLHYTGISRHQKLSDRELVELLADQDVVLTTYDVLAREIHYSVDAPRRNMRHEKRFQPRKTPLVRISWWRVCLDEAQMIESGVSNAAKVARLIPRQNAWAVTGTPLRKDISDLLGLLLFLHYEPFCGFVWNRLCGSFQSVLSGIVSRVALRHSKDHVRSELDLPSQKRFVITIPFTPVEEQHYGQLFEQMAEDCGLDLSGAPLKDDWNPEDQAVVEKMRSWLMRLRQACLYPAGSSRRVLGFGGGPLRSVAEVLEIMIDQNDALVHAEERALVLSQLRRGQLLENALLRQQALDLWTKSYERSSALVKEYRSRLELERAKSQAMSNGASQGAATDDPASDNEVDEADKNTRVGAYRQRLRAALEIQHISIFFIGNAFYQIRTDPKLTELESEEFKRLEKRETEAYEEAKLIRNEMLTDVSRKVARYMRVIKEKSERKQFVVIPKMKPQLYIKGLESRRIFDRYEEFCEVLNKHAAQYNEWRDIMVKLLSQSLIDQEDESELEGNEYERSTKHQDEMYVYMEALRATFADRHDALTGQQNVLIAHEVKSGIIQAQQGEGPSPGLFLSVMNTRSALKPPPALGSLRGIISELRSLATSLEWQGSGGSSRALAELELVNSVLQHAAKMAADQNKVSSNLEREVEMFRDTMNNRLEYYRQLQQISDTVAPYDEESVGKPLDENLFAAKLKQENDIDAKISTLRAKHRYLLHLRDDSGVDTASRICVICQSSFEIGVLTVCGHKYCKDCLRLWWNQHRTCPTCKKRLKFNDFHQITYKPEEFVVQEEKTPKIESGRSSNSFIYADISSGTLKEIKNIDLDASFGTKIDTLARHILWLREHDPGAKSIIFSQYKTFLEVLGTAFARFKIGYSSIDNTDGIERFKSDPAVECFFLHAKAQSSGLNLVNATHVFLCEPLVNTAIELQAIARVHRIGQHRPTTVWMYLVSDTVEQSIYELSVSRRLAHIVQKEKVKEALDDPGAVFENLTETAIDSANSLEVQDATLAKLMTKGAAGGELVKKDDLWQCLFGNATQKMDLRADGEVARFLRGDAAEKRRAAASS</sequence>
<dbReference type="GO" id="GO:0000209">
    <property type="term" value="P:protein polyubiquitination"/>
    <property type="evidence" value="ECO:0007669"/>
    <property type="project" value="TreeGrafter"/>
</dbReference>
<dbReference type="Pfam" id="PF00271">
    <property type="entry name" value="Helicase_C"/>
    <property type="match status" value="1"/>
</dbReference>
<evidence type="ECO:0000259" key="11">
    <source>
        <dbReference type="PROSITE" id="PS51194"/>
    </source>
</evidence>
<evidence type="ECO:0000259" key="10">
    <source>
        <dbReference type="PROSITE" id="PS51192"/>
    </source>
</evidence>
<dbReference type="OrthoDB" id="5330228at2759"/>
<dbReference type="InterPro" id="IPR052583">
    <property type="entry name" value="ATP-helicase/E3_Ub-Ligase"/>
</dbReference>
<evidence type="ECO:0000256" key="4">
    <source>
        <dbReference type="ARBA" id="ARBA00022801"/>
    </source>
</evidence>
<dbReference type="CDD" id="cd18070">
    <property type="entry name" value="DEXQc_SHPRH"/>
    <property type="match status" value="1"/>
</dbReference>
<keyword evidence="2" id="KW-0547">Nucleotide-binding</keyword>
<dbReference type="PROSITE" id="PS00518">
    <property type="entry name" value="ZF_RING_1"/>
    <property type="match status" value="1"/>
</dbReference>
<evidence type="ECO:0000256" key="7">
    <source>
        <dbReference type="PROSITE-ProRule" id="PRU00175"/>
    </source>
</evidence>
<feature type="domain" description="Helicase ATP-binding" evidence="10">
    <location>
        <begin position="757"/>
        <end position="955"/>
    </location>
</feature>
<dbReference type="PANTHER" id="PTHR45865">
    <property type="entry name" value="E3 UBIQUITIN-PROTEIN LIGASE SHPRH FAMILY MEMBER"/>
    <property type="match status" value="1"/>
</dbReference>
<dbReference type="InterPro" id="IPR049730">
    <property type="entry name" value="SNF2/RAD54-like_C"/>
</dbReference>
<evidence type="ECO:0000256" key="6">
    <source>
        <dbReference type="ARBA" id="ARBA00022840"/>
    </source>
</evidence>
<dbReference type="Proteomes" id="UP000215305">
    <property type="component" value="Unassembled WGS sequence"/>
</dbReference>
<dbReference type="Pfam" id="PF00176">
    <property type="entry name" value="SNF2-rel_dom"/>
    <property type="match status" value="1"/>
</dbReference>
<dbReference type="SUPFAM" id="SSF52540">
    <property type="entry name" value="P-loop containing nucleoside triphosphate hydrolases"/>
    <property type="match status" value="2"/>
</dbReference>
<dbReference type="FunFam" id="3.30.40.10:FF:000871">
    <property type="entry name" value="SNF2 family helicase/ATPase, putative"/>
    <property type="match status" value="1"/>
</dbReference>
<dbReference type="PROSITE" id="PS51192">
    <property type="entry name" value="HELICASE_ATP_BIND_1"/>
    <property type="match status" value="1"/>
</dbReference>
<protein>
    <recommendedName>
        <fullName evidence="14">RING-type domain-containing protein</fullName>
    </recommendedName>
</protein>
<evidence type="ECO:0000313" key="13">
    <source>
        <dbReference type="Proteomes" id="UP000215305"/>
    </source>
</evidence>
<name>A0A397HL13_ASPTH</name>
<evidence type="ECO:0000259" key="9">
    <source>
        <dbReference type="PROSITE" id="PS50089"/>
    </source>
</evidence>
<dbReference type="Pfam" id="PF12222">
    <property type="entry name" value="PNGaseA"/>
    <property type="match status" value="1"/>
</dbReference>
<dbReference type="InterPro" id="IPR000330">
    <property type="entry name" value="SNF2_N"/>
</dbReference>
<comment type="caution">
    <text evidence="12">The sequence shown here is derived from an EMBL/GenBank/DDBJ whole genome shotgun (WGS) entry which is preliminary data.</text>
</comment>
<reference evidence="12" key="1">
    <citation type="submission" date="2018-08" db="EMBL/GenBank/DDBJ databases">
        <title>Draft genome sequence of azole-resistant Aspergillus thermomutatus (Neosartorya pseudofischeri) strain HMR AF 39, isolated from a human nasal aspirate.</title>
        <authorList>
            <person name="Parent-Michaud M."/>
            <person name="Dufresne P.J."/>
            <person name="Fournier E."/>
            <person name="Martineau C."/>
            <person name="Moreira S."/>
            <person name="Perkins V."/>
            <person name="De Repentigny L."/>
            <person name="Dufresne S.F."/>
        </authorList>
    </citation>
    <scope>NUCLEOTIDE SEQUENCE [LARGE SCALE GENOMIC DNA]</scope>
    <source>
        <strain evidence="12">HMR AF 39</strain>
    </source>
</reference>
<dbReference type="InterPro" id="IPR014001">
    <property type="entry name" value="Helicase_ATP-bd"/>
</dbReference>
<evidence type="ECO:0000313" key="12">
    <source>
        <dbReference type="EMBL" id="RHZ62668.1"/>
    </source>
</evidence>
<dbReference type="InterPro" id="IPR001841">
    <property type="entry name" value="Znf_RING"/>
</dbReference>
<feature type="region of interest" description="Disordered" evidence="8">
    <location>
        <begin position="436"/>
        <end position="464"/>
    </location>
</feature>
<dbReference type="RefSeq" id="XP_026616871.1">
    <property type="nucleotide sequence ID" value="XM_026760788.1"/>
</dbReference>
<dbReference type="EMBL" id="NKHU02000035">
    <property type="protein sequence ID" value="RHZ62668.1"/>
    <property type="molecule type" value="Genomic_DNA"/>
</dbReference>
<evidence type="ECO:0000256" key="1">
    <source>
        <dbReference type="ARBA" id="ARBA00022723"/>
    </source>
</evidence>
<dbReference type="STRING" id="41047.A0A397HL13"/>
<keyword evidence="1" id="KW-0479">Metal-binding</keyword>
<dbReference type="CDD" id="cd18793">
    <property type="entry name" value="SF2_C_SNF"/>
    <property type="match status" value="1"/>
</dbReference>
<dbReference type="InterPro" id="IPR018957">
    <property type="entry name" value="Znf_C3HC4_RING-type"/>
</dbReference>
<dbReference type="PROSITE" id="PS50089">
    <property type="entry name" value="ZF_RING_2"/>
    <property type="match status" value="1"/>
</dbReference>
<keyword evidence="3 7" id="KW-0863">Zinc-finger</keyword>
<dbReference type="InterPro" id="IPR056948">
    <property type="entry name" value="PNGaseA_N"/>
</dbReference>
<dbReference type="InterPro" id="IPR027417">
    <property type="entry name" value="P-loop_NTPase"/>
</dbReference>
<dbReference type="GO" id="GO:0061630">
    <property type="term" value="F:ubiquitin protein ligase activity"/>
    <property type="evidence" value="ECO:0007669"/>
    <property type="project" value="TreeGrafter"/>
</dbReference>
<keyword evidence="6" id="KW-0067">ATP-binding</keyword>
<dbReference type="SMART" id="SM00184">
    <property type="entry name" value="RING"/>
    <property type="match status" value="1"/>
</dbReference>